<dbReference type="CDD" id="cd08050">
    <property type="entry name" value="TAF6C"/>
    <property type="match status" value="1"/>
</dbReference>
<dbReference type="Gene3D" id="1.10.20.10">
    <property type="entry name" value="Histone, subunit A"/>
    <property type="match status" value="1"/>
</dbReference>
<evidence type="ECO:0000256" key="2">
    <source>
        <dbReference type="ARBA" id="ARBA00007688"/>
    </source>
</evidence>
<dbReference type="GeneID" id="100197626"/>
<evidence type="ECO:0000256" key="6">
    <source>
        <dbReference type="ARBA" id="ARBA00040091"/>
    </source>
</evidence>
<reference evidence="9" key="1">
    <citation type="submission" date="2025-08" db="UniProtKB">
        <authorList>
            <consortium name="RefSeq"/>
        </authorList>
    </citation>
    <scope>IDENTIFICATION</scope>
</reference>
<dbReference type="Proteomes" id="UP001652625">
    <property type="component" value="Chromosome 04"/>
</dbReference>
<keyword evidence="5" id="KW-0539">Nucleus</keyword>
<dbReference type="PANTHER" id="PTHR10221">
    <property type="entry name" value="TRANSCRIPTION INITIATION FACTOR TFIID SUBUNIT 6"/>
    <property type="match status" value="1"/>
</dbReference>
<dbReference type="InterPro" id="IPR046344">
    <property type="entry name" value="TAF6_C_sf"/>
</dbReference>
<dbReference type="RefSeq" id="XP_065652540.1">
    <property type="nucleotide sequence ID" value="XM_065796468.1"/>
</dbReference>
<accession>A0ABM4BTR4</accession>
<dbReference type="SUPFAM" id="SSF47113">
    <property type="entry name" value="Histone-fold"/>
    <property type="match status" value="1"/>
</dbReference>
<dbReference type="InterPro" id="IPR011442">
    <property type="entry name" value="TAF6_C"/>
</dbReference>
<gene>
    <name evidence="9" type="primary">LOC100197626</name>
</gene>
<evidence type="ECO:0000313" key="8">
    <source>
        <dbReference type="Proteomes" id="UP001652625"/>
    </source>
</evidence>
<dbReference type="PANTHER" id="PTHR10221:SF9">
    <property type="entry name" value="TRANSCRIPTION INITIATION FACTOR TFIID SUBUNIT 6"/>
    <property type="match status" value="1"/>
</dbReference>
<dbReference type="InterPro" id="IPR016024">
    <property type="entry name" value="ARM-type_fold"/>
</dbReference>
<sequence>MSEGQGFDEKTKEIVDSAFTSEIIKVIVESNSYDKPPDDVLQYLADNITFKVKKVIQEAVKFQNKSKRLKLTSRDIDHSLKVQNVEPVYGFSSSDFVPFRHASGGGREVYFKEETEVDLEDIISQNLPKIPLEVTIKSHWLAIDGIQPAIPENPPPISKDMQMQEVASAFANPAVCEVNITDFSHDNKSQSKDIKNKDSKDKKKIEDTKKLDFGKQEMKRFKPLVTHELSVEQQLFYKEITEACVGSNEVKRTEALNSLSNDPGLYQLLPRFTTFIAEGVKVNVGQHNLALLIYLLRMIKALMENSTLYIEKYLHELIPAVITCVVSKQLCPRPDFDNHWALRDFAARLLAQICKHFTTPTNNIQSRVTKALCKTLFLDKAPAASHYGAVAGLAEIGLEAIKVIVIPRLKNESDLILEAIENPSEKDAAEHLQALLVKHASIAIVKTRSPPDLQHQYMAEFGYLGGLIYNKVIQLRISLSQAKTPTTPNAPSILAK</sequence>
<protein>
    <recommendedName>
        <fullName evidence="6">Transcription initiation factor TFIID subunit 6</fullName>
    </recommendedName>
</protein>
<keyword evidence="3" id="KW-0805">Transcription regulation</keyword>
<comment type="similarity">
    <text evidence="2">Belongs to the TAF6 family.</text>
</comment>
<dbReference type="CDD" id="cd22931">
    <property type="entry name" value="HFD_TAF6"/>
    <property type="match status" value="1"/>
</dbReference>
<dbReference type="InterPro" id="IPR037796">
    <property type="entry name" value="TAF6"/>
</dbReference>
<feature type="domain" description="TATA box binding protein associated factor (TAF) histone-like fold" evidence="7">
    <location>
        <begin position="17"/>
        <end position="81"/>
    </location>
</feature>
<comment type="subcellular location">
    <subcellularLocation>
        <location evidence="1">Nucleus</location>
    </subcellularLocation>
</comment>
<dbReference type="SUPFAM" id="SSF48371">
    <property type="entry name" value="ARM repeat"/>
    <property type="match status" value="1"/>
</dbReference>
<evidence type="ECO:0000256" key="3">
    <source>
        <dbReference type="ARBA" id="ARBA00023015"/>
    </source>
</evidence>
<dbReference type="SMART" id="SM00803">
    <property type="entry name" value="TAF"/>
    <property type="match status" value="1"/>
</dbReference>
<evidence type="ECO:0000256" key="5">
    <source>
        <dbReference type="ARBA" id="ARBA00023242"/>
    </source>
</evidence>
<keyword evidence="4" id="KW-0804">Transcription</keyword>
<organism evidence="8 9">
    <name type="scientific">Hydra vulgaris</name>
    <name type="common">Hydra</name>
    <name type="synonym">Hydra attenuata</name>
    <dbReference type="NCBI Taxonomy" id="6087"/>
    <lineage>
        <taxon>Eukaryota</taxon>
        <taxon>Metazoa</taxon>
        <taxon>Cnidaria</taxon>
        <taxon>Hydrozoa</taxon>
        <taxon>Hydroidolina</taxon>
        <taxon>Anthoathecata</taxon>
        <taxon>Aplanulata</taxon>
        <taxon>Hydridae</taxon>
        <taxon>Hydra</taxon>
    </lineage>
</organism>
<evidence type="ECO:0000256" key="1">
    <source>
        <dbReference type="ARBA" id="ARBA00004123"/>
    </source>
</evidence>
<name>A0ABM4BTR4_HYDVU</name>
<proteinExistence type="inferred from homology"/>
<evidence type="ECO:0000256" key="4">
    <source>
        <dbReference type="ARBA" id="ARBA00023163"/>
    </source>
</evidence>
<evidence type="ECO:0000259" key="7">
    <source>
        <dbReference type="SMART" id="SM00803"/>
    </source>
</evidence>
<dbReference type="Pfam" id="PF02969">
    <property type="entry name" value="TAF"/>
    <property type="match status" value="1"/>
</dbReference>
<dbReference type="Pfam" id="PF07571">
    <property type="entry name" value="TAF6_C"/>
    <property type="match status" value="1"/>
</dbReference>
<dbReference type="InterPro" id="IPR009072">
    <property type="entry name" value="Histone-fold"/>
</dbReference>
<dbReference type="InterPro" id="IPR004823">
    <property type="entry name" value="TAF_TATA-bd_Histone-like_dom"/>
</dbReference>
<evidence type="ECO:0000313" key="9">
    <source>
        <dbReference type="RefSeq" id="XP_065652540.1"/>
    </source>
</evidence>
<keyword evidence="8" id="KW-1185">Reference proteome</keyword>
<dbReference type="Gene3D" id="1.25.40.770">
    <property type="entry name" value="TAF6, C-terminal HEAT repeat domain"/>
    <property type="match status" value="1"/>
</dbReference>